<name>A0A1I8JQ27_9PLAT</name>
<protein>
    <submittedName>
        <fullName evidence="3">FH2 domain-containing protein</fullName>
    </submittedName>
</protein>
<organism evidence="2 3">
    <name type="scientific">Macrostomum lignano</name>
    <dbReference type="NCBI Taxonomy" id="282301"/>
    <lineage>
        <taxon>Eukaryota</taxon>
        <taxon>Metazoa</taxon>
        <taxon>Spiralia</taxon>
        <taxon>Lophotrochozoa</taxon>
        <taxon>Platyhelminthes</taxon>
        <taxon>Rhabditophora</taxon>
        <taxon>Macrostomorpha</taxon>
        <taxon>Macrostomida</taxon>
        <taxon>Macrostomidae</taxon>
        <taxon>Macrostomum</taxon>
    </lineage>
</organism>
<proteinExistence type="predicted"/>
<keyword evidence="1" id="KW-0175">Coiled coil</keyword>
<sequence>VWLRLRSLRIYSGESLAKLLCQLSRELRLTQLCLQLTVGENSAVLRQQQQSEELAELPKLRWPSCSDSFRFSKSSSRQAQRRRIPKKRRCCRGCGFLPMRWIIRANDDGELCEQVRRAREAELDQMIQEAESALKDLDDLLEAEELELANILAPLRVRQQEILAALRESETTAEPAATSDASE</sequence>
<accession>A0A1I8JQ27</accession>
<evidence type="ECO:0000313" key="3">
    <source>
        <dbReference type="WBParaSite" id="snap_masked-unitig_41568-processed-gene-0.0-mRNA-1"/>
    </source>
</evidence>
<evidence type="ECO:0000256" key="1">
    <source>
        <dbReference type="SAM" id="Coils"/>
    </source>
</evidence>
<dbReference type="Proteomes" id="UP000095280">
    <property type="component" value="Unplaced"/>
</dbReference>
<feature type="coiled-coil region" evidence="1">
    <location>
        <begin position="116"/>
        <end position="147"/>
    </location>
</feature>
<reference evidence="3" key="1">
    <citation type="submission" date="2016-11" db="UniProtKB">
        <authorList>
            <consortium name="WormBaseParasite"/>
        </authorList>
    </citation>
    <scope>IDENTIFICATION</scope>
</reference>
<keyword evidence="2" id="KW-1185">Reference proteome</keyword>
<dbReference type="WBParaSite" id="snap_masked-unitig_41568-processed-gene-0.0-mRNA-1">
    <property type="protein sequence ID" value="snap_masked-unitig_41568-processed-gene-0.0-mRNA-1"/>
    <property type="gene ID" value="snap_masked-unitig_41568-processed-gene-0.0"/>
</dbReference>
<dbReference type="AlphaFoldDB" id="A0A1I8JQ27"/>
<evidence type="ECO:0000313" key="2">
    <source>
        <dbReference type="Proteomes" id="UP000095280"/>
    </source>
</evidence>